<dbReference type="STRING" id="1453497.AT15_02130"/>
<evidence type="ECO:0000259" key="4">
    <source>
        <dbReference type="Pfam" id="PF13407"/>
    </source>
</evidence>
<organism evidence="5 6">
    <name type="scientific">Kosmotoga arenicorallina S304</name>
    <dbReference type="NCBI Taxonomy" id="1453497"/>
    <lineage>
        <taxon>Bacteria</taxon>
        <taxon>Thermotogati</taxon>
        <taxon>Thermotogota</taxon>
        <taxon>Thermotogae</taxon>
        <taxon>Kosmotogales</taxon>
        <taxon>Kosmotogaceae</taxon>
        <taxon>Kosmotoga</taxon>
    </lineage>
</organism>
<comment type="similarity">
    <text evidence="2">Belongs to the bacterial solute-binding protein 2 family.</text>
</comment>
<evidence type="ECO:0000256" key="2">
    <source>
        <dbReference type="ARBA" id="ARBA00007639"/>
    </source>
</evidence>
<dbReference type="GO" id="GO:0030246">
    <property type="term" value="F:carbohydrate binding"/>
    <property type="evidence" value="ECO:0007669"/>
    <property type="project" value="UniProtKB-ARBA"/>
</dbReference>
<dbReference type="Pfam" id="PF13407">
    <property type="entry name" value="Peripla_BP_4"/>
    <property type="match status" value="1"/>
</dbReference>
<dbReference type="PANTHER" id="PTHR46847:SF1">
    <property type="entry name" value="D-ALLOSE-BINDING PERIPLASMIC PROTEIN-RELATED"/>
    <property type="match status" value="1"/>
</dbReference>
<dbReference type="SUPFAM" id="SSF53822">
    <property type="entry name" value="Periplasmic binding protein-like I"/>
    <property type="match status" value="1"/>
</dbReference>
<feature type="domain" description="Periplasmic binding protein" evidence="4">
    <location>
        <begin position="43"/>
        <end position="291"/>
    </location>
</feature>
<dbReference type="InterPro" id="IPR028082">
    <property type="entry name" value="Peripla_BP_I"/>
</dbReference>
<dbReference type="EMBL" id="JFHK01000018">
    <property type="protein sequence ID" value="OAA29494.1"/>
    <property type="molecule type" value="Genomic_DNA"/>
</dbReference>
<dbReference type="AlphaFoldDB" id="A0A176JZZ4"/>
<gene>
    <name evidence="5" type="ORF">AT15_02130</name>
</gene>
<protein>
    <submittedName>
        <fullName evidence="5">Sugar ABC transporter substrate-binding protein</fullName>
    </submittedName>
</protein>
<keyword evidence="3" id="KW-0732">Signal</keyword>
<evidence type="ECO:0000256" key="1">
    <source>
        <dbReference type="ARBA" id="ARBA00004196"/>
    </source>
</evidence>
<accession>A0A176JZZ4</accession>
<evidence type="ECO:0000256" key="3">
    <source>
        <dbReference type="ARBA" id="ARBA00022729"/>
    </source>
</evidence>
<comment type="caution">
    <text evidence="5">The sequence shown here is derived from an EMBL/GenBank/DDBJ whole genome shotgun (WGS) entry which is preliminary data.</text>
</comment>
<name>A0A176JZZ4_9BACT</name>
<dbReference type="GO" id="GO:0030313">
    <property type="term" value="C:cell envelope"/>
    <property type="evidence" value="ECO:0007669"/>
    <property type="project" value="UniProtKB-SubCell"/>
</dbReference>
<dbReference type="InterPro" id="IPR025997">
    <property type="entry name" value="SBP_2_dom"/>
</dbReference>
<evidence type="ECO:0000313" key="5">
    <source>
        <dbReference type="EMBL" id="OAA29494.1"/>
    </source>
</evidence>
<evidence type="ECO:0000313" key="6">
    <source>
        <dbReference type="Proteomes" id="UP000077339"/>
    </source>
</evidence>
<keyword evidence="6" id="KW-1185">Reference proteome</keyword>
<dbReference type="Proteomes" id="UP000077339">
    <property type="component" value="Unassembled WGS sequence"/>
</dbReference>
<sequence length="342" mass="38007">MHEGGSFVKRTKVMVWVVLLVSFLLVGTSLFAKLTYGYVTPGPDTWYKKDVEGFRYAASLVGVDVIVLNSDYDTEKEITNIKTLVNMGVDGMCVFSFNPNGAFIAARECAMAGIPLVVTDNVGQVLKSDYDVVACIDFDWHGMGINVANYIAEHYPGEKIASIMGLFEHVPVQIFRSSFEPKVNELGVNQIVAVRDGKYTPTVAVDQAQDLIESGYDFSILFVFNEEMAAAVVRMLKTRGLLNNPIKVITTNGAPYGIELIKEGSIKYSISTSPGWEGFVSFLALHAYTQGLITELDQQILLPNTPITPETIDDKTKVVPWDVDPIWIELTRQYFPQYNPLY</sequence>
<dbReference type="PANTHER" id="PTHR46847">
    <property type="entry name" value="D-ALLOSE-BINDING PERIPLASMIC PROTEIN-RELATED"/>
    <property type="match status" value="1"/>
</dbReference>
<proteinExistence type="inferred from homology"/>
<dbReference type="CDD" id="cd01536">
    <property type="entry name" value="PBP1_ABC_sugar_binding-like"/>
    <property type="match status" value="1"/>
</dbReference>
<dbReference type="PATRIC" id="fig|1453497.3.peg.424"/>
<dbReference type="Gene3D" id="3.40.50.2300">
    <property type="match status" value="2"/>
</dbReference>
<comment type="subcellular location">
    <subcellularLocation>
        <location evidence="1">Cell envelope</location>
    </subcellularLocation>
</comment>
<reference evidence="5 6" key="1">
    <citation type="submission" date="2014-02" db="EMBL/GenBank/DDBJ databases">
        <title>Kosmotoga genome sequencing.</title>
        <authorList>
            <person name="Pollo S.M."/>
            <person name="Charchuk R."/>
            <person name="Nesbo C.L."/>
        </authorList>
    </citation>
    <scope>NUCLEOTIDE SEQUENCE [LARGE SCALE GENOMIC DNA]</scope>
    <source>
        <strain evidence="5 6">S304</strain>
    </source>
</reference>